<sequence>SLEEAEGRGGEGVSQRRSKRVHSPSWKGGKRQRRNGANEVTDRVRGVMTRSAARAASRRAQNKIDHPAKRTRLAKLSLISLSGVPLTRVLSLLLAKRECFDLTNLAMVSRDMYKEVVGFTMLKKNRPGIGRVILQQKEEELEVTMLLFPINLPFYGLANLDRGQFKLSSLPDYRLLKVTLRSPEDPILSQVENLLCTYLDSVDIGCRLVNPTNLSTANLSFCIHLLRKSTIRDLRLEMEILDDNTSSFVNSIASRVKEFHLTLFRGTQLSNPTAFIINLYSMPIITYHLNDSSSPSLFFGLPHIFWQNFLNQKLSNRSLQWLRAGILSNVVRKAPIALPNSPIEYIDLQKWEYPLSVIRL</sequence>
<evidence type="ECO:0000313" key="2">
    <source>
        <dbReference type="EMBL" id="GMR56993.1"/>
    </source>
</evidence>
<accession>A0AAN5D5N4</accession>
<feature type="region of interest" description="Disordered" evidence="1">
    <location>
        <begin position="1"/>
        <end position="67"/>
    </location>
</feature>
<dbReference type="Proteomes" id="UP001328107">
    <property type="component" value="Unassembled WGS sequence"/>
</dbReference>
<keyword evidence="3" id="KW-1185">Reference proteome</keyword>
<reference evidence="3" key="1">
    <citation type="submission" date="2022-10" db="EMBL/GenBank/DDBJ databases">
        <title>Genome assembly of Pristionchus species.</title>
        <authorList>
            <person name="Yoshida K."/>
            <person name="Sommer R.J."/>
        </authorList>
    </citation>
    <scope>NUCLEOTIDE SEQUENCE [LARGE SCALE GENOMIC DNA]</scope>
    <source>
        <strain evidence="3">RS5460</strain>
    </source>
</reference>
<evidence type="ECO:0000313" key="3">
    <source>
        <dbReference type="Proteomes" id="UP001328107"/>
    </source>
</evidence>
<protein>
    <submittedName>
        <fullName evidence="2">Uncharacterized protein</fullName>
    </submittedName>
</protein>
<dbReference type="AlphaFoldDB" id="A0AAN5D5N4"/>
<dbReference type="EMBL" id="BTRK01000006">
    <property type="protein sequence ID" value="GMR56993.1"/>
    <property type="molecule type" value="Genomic_DNA"/>
</dbReference>
<name>A0AAN5D5N4_9BILA</name>
<feature type="compositionally biased region" description="Basic residues" evidence="1">
    <location>
        <begin position="16"/>
        <end position="34"/>
    </location>
</feature>
<comment type="caution">
    <text evidence="2">The sequence shown here is derived from an EMBL/GenBank/DDBJ whole genome shotgun (WGS) entry which is preliminary data.</text>
</comment>
<evidence type="ECO:0000256" key="1">
    <source>
        <dbReference type="SAM" id="MobiDB-lite"/>
    </source>
</evidence>
<proteinExistence type="predicted"/>
<organism evidence="2 3">
    <name type="scientific">Pristionchus mayeri</name>
    <dbReference type="NCBI Taxonomy" id="1317129"/>
    <lineage>
        <taxon>Eukaryota</taxon>
        <taxon>Metazoa</taxon>
        <taxon>Ecdysozoa</taxon>
        <taxon>Nematoda</taxon>
        <taxon>Chromadorea</taxon>
        <taxon>Rhabditida</taxon>
        <taxon>Rhabditina</taxon>
        <taxon>Diplogasteromorpha</taxon>
        <taxon>Diplogasteroidea</taxon>
        <taxon>Neodiplogasteridae</taxon>
        <taxon>Pristionchus</taxon>
    </lineage>
</organism>
<feature type="non-terminal residue" evidence="2">
    <location>
        <position position="1"/>
    </location>
</feature>
<gene>
    <name evidence="2" type="ORF">PMAYCL1PPCAC_27188</name>
</gene>